<dbReference type="RefSeq" id="XP_001032097.1">
    <property type="nucleotide sequence ID" value="XM_001032097.3"/>
</dbReference>
<evidence type="ECO:0000256" key="3">
    <source>
        <dbReference type="ARBA" id="ARBA00022723"/>
    </source>
</evidence>
<dbReference type="CDD" id="cd16448">
    <property type="entry name" value="RING-H2"/>
    <property type="match status" value="1"/>
</dbReference>
<keyword evidence="3" id="KW-0479">Metal-binding</keyword>
<dbReference type="Proteomes" id="UP000009168">
    <property type="component" value="Unassembled WGS sequence"/>
</dbReference>
<dbReference type="GeneID" id="7833852"/>
<organism evidence="10 11">
    <name type="scientific">Tetrahymena thermophila (strain SB210)</name>
    <dbReference type="NCBI Taxonomy" id="312017"/>
    <lineage>
        <taxon>Eukaryota</taxon>
        <taxon>Sar</taxon>
        <taxon>Alveolata</taxon>
        <taxon>Ciliophora</taxon>
        <taxon>Intramacronucleata</taxon>
        <taxon>Oligohymenophorea</taxon>
        <taxon>Hymenostomatida</taxon>
        <taxon>Tetrahymenina</taxon>
        <taxon>Tetrahymenidae</taxon>
        <taxon>Tetrahymena</taxon>
    </lineage>
</organism>
<dbReference type="GO" id="GO:0016020">
    <property type="term" value="C:membrane"/>
    <property type="evidence" value="ECO:0007669"/>
    <property type="project" value="UniProtKB-SubCell"/>
</dbReference>
<dbReference type="HOGENOM" id="CLU_333040_0_0_1"/>
<evidence type="ECO:0000256" key="2">
    <source>
        <dbReference type="ARBA" id="ARBA00022692"/>
    </source>
</evidence>
<dbReference type="PANTHER" id="PTHR46539">
    <property type="entry name" value="E3 UBIQUITIN-PROTEIN LIGASE ATL42"/>
    <property type="match status" value="1"/>
</dbReference>
<dbReference type="SUPFAM" id="SSF57850">
    <property type="entry name" value="RING/U-box"/>
    <property type="match status" value="1"/>
</dbReference>
<proteinExistence type="predicted"/>
<feature type="domain" description="RING-type" evidence="9">
    <location>
        <begin position="499"/>
        <end position="540"/>
    </location>
</feature>
<dbReference type="OrthoDB" id="8062037at2759"/>
<evidence type="ECO:0000259" key="9">
    <source>
        <dbReference type="PROSITE" id="PS50089"/>
    </source>
</evidence>
<keyword evidence="4 8" id="KW-0863">Zinc-finger</keyword>
<keyword evidence="7" id="KW-0472">Membrane</keyword>
<dbReference type="InterPro" id="IPR013083">
    <property type="entry name" value="Znf_RING/FYVE/PHD"/>
</dbReference>
<dbReference type="GO" id="GO:0008270">
    <property type="term" value="F:zinc ion binding"/>
    <property type="evidence" value="ECO:0007669"/>
    <property type="project" value="UniProtKB-KW"/>
</dbReference>
<evidence type="ECO:0000256" key="7">
    <source>
        <dbReference type="ARBA" id="ARBA00023136"/>
    </source>
</evidence>
<keyword evidence="6" id="KW-1133">Transmembrane helix</keyword>
<comment type="subcellular location">
    <subcellularLocation>
        <location evidence="1">Membrane</location>
    </subcellularLocation>
</comment>
<evidence type="ECO:0000256" key="4">
    <source>
        <dbReference type="ARBA" id="ARBA00022771"/>
    </source>
</evidence>
<dbReference type="Gene3D" id="3.30.40.10">
    <property type="entry name" value="Zinc/RING finger domain, C3HC4 (zinc finger)"/>
    <property type="match status" value="1"/>
</dbReference>
<evidence type="ECO:0000256" key="5">
    <source>
        <dbReference type="ARBA" id="ARBA00022833"/>
    </source>
</evidence>
<evidence type="ECO:0000313" key="10">
    <source>
        <dbReference type="EMBL" id="EAR84434.1"/>
    </source>
</evidence>
<dbReference type="KEGG" id="tet:TTHERM_00691320"/>
<reference evidence="11" key="1">
    <citation type="journal article" date="2006" name="PLoS Biol.">
        <title>Macronuclear genome sequence of the ciliate Tetrahymena thermophila, a model eukaryote.</title>
        <authorList>
            <person name="Eisen J.A."/>
            <person name="Coyne R.S."/>
            <person name="Wu M."/>
            <person name="Wu D."/>
            <person name="Thiagarajan M."/>
            <person name="Wortman J.R."/>
            <person name="Badger J.H."/>
            <person name="Ren Q."/>
            <person name="Amedeo P."/>
            <person name="Jones K.M."/>
            <person name="Tallon L.J."/>
            <person name="Delcher A.L."/>
            <person name="Salzberg S.L."/>
            <person name="Silva J.C."/>
            <person name="Haas B.J."/>
            <person name="Majoros W.H."/>
            <person name="Farzad M."/>
            <person name="Carlton J.M."/>
            <person name="Smith R.K. Jr."/>
            <person name="Garg J."/>
            <person name="Pearlman R.E."/>
            <person name="Karrer K.M."/>
            <person name="Sun L."/>
            <person name="Manning G."/>
            <person name="Elde N.C."/>
            <person name="Turkewitz A.P."/>
            <person name="Asai D.J."/>
            <person name="Wilkes D.E."/>
            <person name="Wang Y."/>
            <person name="Cai H."/>
            <person name="Collins K."/>
            <person name="Stewart B.A."/>
            <person name="Lee S.R."/>
            <person name="Wilamowska K."/>
            <person name="Weinberg Z."/>
            <person name="Ruzzo W.L."/>
            <person name="Wloga D."/>
            <person name="Gaertig J."/>
            <person name="Frankel J."/>
            <person name="Tsao C.-C."/>
            <person name="Gorovsky M.A."/>
            <person name="Keeling P.J."/>
            <person name="Waller R.F."/>
            <person name="Patron N.J."/>
            <person name="Cherry J.M."/>
            <person name="Stover N.A."/>
            <person name="Krieger C.J."/>
            <person name="del Toro C."/>
            <person name="Ryder H.F."/>
            <person name="Williamson S.C."/>
            <person name="Barbeau R.A."/>
            <person name="Hamilton E.P."/>
            <person name="Orias E."/>
        </authorList>
    </citation>
    <scope>NUCLEOTIDE SEQUENCE [LARGE SCALE GENOMIC DNA]</scope>
    <source>
        <strain evidence="11">SB210</strain>
    </source>
</reference>
<keyword evidence="11" id="KW-1185">Reference proteome</keyword>
<dbReference type="STRING" id="312017.I7MFW2"/>
<dbReference type="eggNOG" id="KOG0800">
    <property type="taxonomic scope" value="Eukaryota"/>
</dbReference>
<evidence type="ECO:0000256" key="6">
    <source>
        <dbReference type="ARBA" id="ARBA00022989"/>
    </source>
</evidence>
<evidence type="ECO:0000313" key="11">
    <source>
        <dbReference type="Proteomes" id="UP000009168"/>
    </source>
</evidence>
<keyword evidence="5" id="KW-0862">Zinc</keyword>
<dbReference type="PANTHER" id="PTHR46539:SF1">
    <property type="entry name" value="E3 UBIQUITIN-PROTEIN LIGASE ATL42"/>
    <property type="match status" value="1"/>
</dbReference>
<keyword evidence="2" id="KW-0812">Transmembrane</keyword>
<dbReference type="Pfam" id="PF13639">
    <property type="entry name" value="zf-RING_2"/>
    <property type="match status" value="1"/>
</dbReference>
<evidence type="ECO:0000256" key="8">
    <source>
        <dbReference type="PROSITE-ProRule" id="PRU00175"/>
    </source>
</evidence>
<sequence>MYSTIFQFAQITSRSIFTALIIQIILFNCNFQANCSSQADGQLNVLRVKENKDNLDFGNSLKSIDDYDVSKVQIRKLFNQYTQEGEYTNYDNSNIEELQINQSFKFNFRVQNATFQISNYSQNKYTYIEFYFDNSQDFQSYNNLNTPRLLANIDQAPYFYLNNKNQTEIKAQYFDSNGYYQNKNRFYLLIISDTPLTNTLYLTLLLDQSFLLNQQLNYQFTIKIIGQSNSKPCPFGCLSLGSCVQGKCMCQQNQIDEDCSQSAQKVEINQTQYNQVILKPNIISYVYMKTDNLMTLQQLKVSLKLNNQIGTTCILYQNPYQSINNLQSTEIPTILNFNKNLCLGPTSIQQNQQFILTEGPINLTVGQVIPIGLILKNQYEDQQIFYQFQLFEDQSDSYVDSDDVITIISIVCSFLVTFTMVFICFQYCRSRHSNDNLSSSFENPIILESNSEQQENQKKADKKKINKKILEKYLPSQQWEQAKLMLKEQKRELTEPFICLVCHLNIENGEKVRVSICYHVLHIECFDEWFINKEFCPMCRREHKLDDLKNNKRGISNNKFEEKMIDMAKVFMQNSQQQADSCEIQQEQKKKNSLFSDNTNFSNIIVYKPNRNKNLTINPKRKQSNDNLTHNSITSPYLLSQSLVSQQYNSNQKSIELTPTVLKKKETNTQPNQITDNNYNNKHKKTVNTHFDIQEVEAEDDENFNSNPNNDKRSSFMGGEQLLLNLISFDYQNENGISRAQDNQVNRNKQNSFQSSLSDFSNFSPVNMKKFKESQNQIFEQEGSLDLCDQSNNSQVVFQNNLSNKLLKRLSNSPQKYQDNQISFLENNFGQSIILEKLNDKSIQKNKIVFQNLLPQDQL</sequence>
<gene>
    <name evidence="10" type="ORF">TTHERM_00691320</name>
</gene>
<dbReference type="EMBL" id="GG662490">
    <property type="protein sequence ID" value="EAR84434.1"/>
    <property type="molecule type" value="Genomic_DNA"/>
</dbReference>
<dbReference type="InParanoid" id="I7MFW2"/>
<evidence type="ECO:0000256" key="1">
    <source>
        <dbReference type="ARBA" id="ARBA00004370"/>
    </source>
</evidence>
<accession>I7MFW2</accession>
<name>I7MFW2_TETTS</name>
<dbReference type="InterPro" id="IPR001841">
    <property type="entry name" value="Znf_RING"/>
</dbReference>
<dbReference type="AlphaFoldDB" id="I7MFW2"/>
<dbReference type="PROSITE" id="PS50089">
    <property type="entry name" value="ZF_RING_2"/>
    <property type="match status" value="1"/>
</dbReference>
<protein>
    <submittedName>
        <fullName evidence="10">RING finger protein</fullName>
    </submittedName>
</protein>